<feature type="transmembrane region" description="Helical" evidence="6">
    <location>
        <begin position="154"/>
        <end position="176"/>
    </location>
</feature>
<keyword evidence="5 6" id="KW-0472">Membrane</keyword>
<name>A0ABU2K8G4_9ACTN</name>
<evidence type="ECO:0000313" key="7">
    <source>
        <dbReference type="EMBL" id="MDT0276484.1"/>
    </source>
</evidence>
<dbReference type="RefSeq" id="WP_311345298.1">
    <property type="nucleotide sequence ID" value="NZ_JAVREI010000006.1"/>
</dbReference>
<dbReference type="Pfam" id="PF01810">
    <property type="entry name" value="LysE"/>
    <property type="match status" value="1"/>
</dbReference>
<evidence type="ECO:0000256" key="1">
    <source>
        <dbReference type="ARBA" id="ARBA00004651"/>
    </source>
</evidence>
<comment type="caution">
    <text evidence="7">The sequence shown here is derived from an EMBL/GenBank/DDBJ whole genome shotgun (WGS) entry which is preliminary data.</text>
</comment>
<organism evidence="7 8">
    <name type="scientific">Blastococcus goldschmidtiae</name>
    <dbReference type="NCBI Taxonomy" id="3075546"/>
    <lineage>
        <taxon>Bacteria</taxon>
        <taxon>Bacillati</taxon>
        <taxon>Actinomycetota</taxon>
        <taxon>Actinomycetes</taxon>
        <taxon>Geodermatophilales</taxon>
        <taxon>Geodermatophilaceae</taxon>
        <taxon>Blastococcus</taxon>
    </lineage>
</organism>
<evidence type="ECO:0000256" key="2">
    <source>
        <dbReference type="ARBA" id="ARBA00022475"/>
    </source>
</evidence>
<dbReference type="PANTHER" id="PTHR30086">
    <property type="entry name" value="ARGININE EXPORTER PROTEIN ARGO"/>
    <property type="match status" value="1"/>
</dbReference>
<proteinExistence type="predicted"/>
<dbReference type="EMBL" id="JAVREI010000006">
    <property type="protein sequence ID" value="MDT0276484.1"/>
    <property type="molecule type" value="Genomic_DNA"/>
</dbReference>
<dbReference type="InterPro" id="IPR001123">
    <property type="entry name" value="LeuE-type"/>
</dbReference>
<sequence length="214" mass="22311">MVEWSAVAGIAAVALGLVLTPGPNMIYLVSRSITQGRRAGLISLLGVAVGFLVYLAAVTAGLAAVFVAVPAAYTALKLAGAAYLLYLAWQAVRPGGVNAFAPRDLPVDGPRRLFVIGLVTNLLNPKIAVLYVSLLPQFVDPERGSVALQSLTLGFVQIAIALTVNALIVLFAGALARFLAVRPSWLRVQRYLMGGVLGALAVRLAVEPRPATAG</sequence>
<evidence type="ECO:0000256" key="3">
    <source>
        <dbReference type="ARBA" id="ARBA00022692"/>
    </source>
</evidence>
<feature type="transmembrane region" description="Helical" evidence="6">
    <location>
        <begin position="113"/>
        <end position="134"/>
    </location>
</feature>
<accession>A0ABU2K8G4</accession>
<comment type="subcellular location">
    <subcellularLocation>
        <location evidence="1">Cell membrane</location>
        <topology evidence="1">Multi-pass membrane protein</topology>
    </subcellularLocation>
</comment>
<keyword evidence="8" id="KW-1185">Reference proteome</keyword>
<feature type="transmembrane region" description="Helical" evidence="6">
    <location>
        <begin position="41"/>
        <end position="69"/>
    </location>
</feature>
<evidence type="ECO:0000256" key="4">
    <source>
        <dbReference type="ARBA" id="ARBA00022989"/>
    </source>
</evidence>
<evidence type="ECO:0000256" key="5">
    <source>
        <dbReference type="ARBA" id="ARBA00023136"/>
    </source>
</evidence>
<dbReference type="PIRSF" id="PIRSF006324">
    <property type="entry name" value="LeuE"/>
    <property type="match status" value="1"/>
</dbReference>
<dbReference type="Proteomes" id="UP001183222">
    <property type="component" value="Unassembled WGS sequence"/>
</dbReference>
<feature type="transmembrane region" description="Helical" evidence="6">
    <location>
        <begin position="75"/>
        <end position="92"/>
    </location>
</feature>
<keyword evidence="4 6" id="KW-1133">Transmembrane helix</keyword>
<protein>
    <submittedName>
        <fullName evidence="7">LysE family translocator</fullName>
    </submittedName>
</protein>
<keyword evidence="2" id="KW-1003">Cell membrane</keyword>
<evidence type="ECO:0000313" key="8">
    <source>
        <dbReference type="Proteomes" id="UP001183222"/>
    </source>
</evidence>
<evidence type="ECO:0000256" key="6">
    <source>
        <dbReference type="SAM" id="Phobius"/>
    </source>
</evidence>
<gene>
    <name evidence="7" type="ORF">RM425_11295</name>
</gene>
<feature type="transmembrane region" description="Helical" evidence="6">
    <location>
        <begin position="6"/>
        <end position="29"/>
    </location>
</feature>
<dbReference type="PANTHER" id="PTHR30086:SF20">
    <property type="entry name" value="ARGININE EXPORTER PROTEIN ARGO-RELATED"/>
    <property type="match status" value="1"/>
</dbReference>
<keyword evidence="3 6" id="KW-0812">Transmembrane</keyword>
<reference evidence="8" key="1">
    <citation type="submission" date="2023-07" db="EMBL/GenBank/DDBJ databases">
        <title>30 novel species of actinomycetes from the DSMZ collection.</title>
        <authorList>
            <person name="Nouioui I."/>
        </authorList>
    </citation>
    <scope>NUCLEOTIDE SEQUENCE [LARGE SCALE GENOMIC DNA]</scope>
    <source>
        <strain evidence="8">DSM 46792</strain>
    </source>
</reference>